<feature type="region of interest" description="Disordered" evidence="10">
    <location>
        <begin position="532"/>
        <end position="551"/>
    </location>
</feature>
<sequence>MRPTSGITLGGRFELTERIAIGGMGEVWKARDQILGRIVAIKILKEEYSGDPAFLNRFRAEARHTALLNHEGIANVFDYGEEGGSAYLVMELVPGQPLSAVIEKEQVLSSDRTLSIMGQTALALAVAHRQGLVHRDVKPGNILVMPDGRVKITDFGIARLADQVPLTATGQVMGTAQYLAPEQATGQPATGSSDIYALGVIGYELLAGRRPFSGESQIAIALAQVNDAPPPLPETIPRPVRALVGSMLAKDPADRPRDAESLARAVDAIRAGNIRAAEAAVPGMLAFGTDADAATTAVPRQDTQATTAVPSPKTSALPRVAAPAAAGAAAGIAASRDWSEEDIDAAEPSQPYRREEDRRSPWLIPLIVLLLLALAAIAFLILQPLLTGDDDDNVPAASSTTTSATPSPSDTPSPSPSSASPSPSPTPSPTTAEADEVVITPSQYLGRPEAEVAAELGALGFRVETQQEPSADVAQGLVTGIEPVGSLSPGETITVTSSSGPEQVTVPAGLQGKDAAEVERILVELGLRPLNVGTEESDQPQGTVLRVDPGPGAVIASGTQVNYVVSSGPPATEAPTSPPEPTPASAPTATATSGS</sequence>
<dbReference type="InterPro" id="IPR011009">
    <property type="entry name" value="Kinase-like_dom_sf"/>
</dbReference>
<evidence type="ECO:0000256" key="1">
    <source>
        <dbReference type="ARBA" id="ARBA00012513"/>
    </source>
</evidence>
<feature type="domain" description="PASTA" evidence="13">
    <location>
        <begin position="500"/>
        <end position="567"/>
    </location>
</feature>
<evidence type="ECO:0000256" key="5">
    <source>
        <dbReference type="ARBA" id="ARBA00022741"/>
    </source>
</evidence>
<dbReference type="CDD" id="cd14014">
    <property type="entry name" value="STKc_PknB_like"/>
    <property type="match status" value="1"/>
</dbReference>
<protein>
    <recommendedName>
        <fullName evidence="1">non-specific serine/threonine protein kinase</fullName>
        <ecNumber evidence="1">2.7.11.1</ecNumber>
    </recommendedName>
</protein>
<feature type="transmembrane region" description="Helical" evidence="11">
    <location>
        <begin position="362"/>
        <end position="382"/>
    </location>
</feature>
<dbReference type="EMBL" id="JAROCG010000001">
    <property type="protein sequence ID" value="MDN4609779.1"/>
    <property type="molecule type" value="Genomic_DNA"/>
</dbReference>
<name>A0ABT8K057_9MICC</name>
<keyword evidence="4" id="KW-0677">Repeat</keyword>
<evidence type="ECO:0000256" key="6">
    <source>
        <dbReference type="ARBA" id="ARBA00022777"/>
    </source>
</evidence>
<dbReference type="PROSITE" id="PS00108">
    <property type="entry name" value="PROTEIN_KINASE_ST"/>
    <property type="match status" value="1"/>
</dbReference>
<feature type="domain" description="PASTA" evidence="13">
    <location>
        <begin position="435"/>
        <end position="499"/>
    </location>
</feature>
<dbReference type="Pfam" id="PF03793">
    <property type="entry name" value="PASTA"/>
    <property type="match status" value="2"/>
</dbReference>
<evidence type="ECO:0000256" key="7">
    <source>
        <dbReference type="ARBA" id="ARBA00022840"/>
    </source>
</evidence>
<evidence type="ECO:0000259" key="12">
    <source>
        <dbReference type="PROSITE" id="PS50011"/>
    </source>
</evidence>
<feature type="region of interest" description="Disordered" evidence="10">
    <location>
        <begin position="296"/>
        <end position="316"/>
    </location>
</feature>
<evidence type="ECO:0000256" key="10">
    <source>
        <dbReference type="SAM" id="MobiDB-lite"/>
    </source>
</evidence>
<keyword evidence="11" id="KW-0472">Membrane</keyword>
<dbReference type="InterPro" id="IPR000719">
    <property type="entry name" value="Prot_kinase_dom"/>
</dbReference>
<dbReference type="PROSITE" id="PS51178">
    <property type="entry name" value="PASTA"/>
    <property type="match status" value="2"/>
</dbReference>
<keyword evidence="15" id="KW-1185">Reference proteome</keyword>
<dbReference type="Pfam" id="PF00069">
    <property type="entry name" value="Pkinase"/>
    <property type="match status" value="1"/>
</dbReference>
<feature type="region of interest" description="Disordered" evidence="10">
    <location>
        <begin position="393"/>
        <end position="432"/>
    </location>
</feature>
<keyword evidence="11" id="KW-1133">Transmembrane helix</keyword>
<accession>A0ABT8K057</accession>
<evidence type="ECO:0000256" key="3">
    <source>
        <dbReference type="ARBA" id="ARBA00022679"/>
    </source>
</evidence>
<gene>
    <name evidence="14" type="ORF">P5G52_02760</name>
</gene>
<evidence type="ECO:0000313" key="15">
    <source>
        <dbReference type="Proteomes" id="UP001174209"/>
    </source>
</evidence>
<dbReference type="SUPFAM" id="SSF56112">
    <property type="entry name" value="Protein kinase-like (PK-like)"/>
    <property type="match status" value="1"/>
</dbReference>
<dbReference type="Gene3D" id="3.30.200.20">
    <property type="entry name" value="Phosphorylase Kinase, domain 1"/>
    <property type="match status" value="1"/>
</dbReference>
<dbReference type="PANTHER" id="PTHR43289:SF6">
    <property type="entry name" value="SERINE_THREONINE-PROTEIN KINASE NEKL-3"/>
    <property type="match status" value="1"/>
</dbReference>
<evidence type="ECO:0000256" key="9">
    <source>
        <dbReference type="ARBA" id="ARBA00048679"/>
    </source>
</evidence>
<evidence type="ECO:0000256" key="11">
    <source>
        <dbReference type="SAM" id="Phobius"/>
    </source>
</evidence>
<dbReference type="SMART" id="SM00740">
    <property type="entry name" value="PASTA"/>
    <property type="match status" value="2"/>
</dbReference>
<dbReference type="PROSITE" id="PS50011">
    <property type="entry name" value="PROTEIN_KINASE_DOM"/>
    <property type="match status" value="1"/>
</dbReference>
<keyword evidence="2" id="KW-0723">Serine/threonine-protein kinase</keyword>
<dbReference type="Gene3D" id="3.30.10.20">
    <property type="match status" value="2"/>
</dbReference>
<keyword evidence="5" id="KW-0547">Nucleotide-binding</keyword>
<comment type="catalytic activity">
    <reaction evidence="8">
        <text>L-threonyl-[protein] + ATP = O-phospho-L-threonyl-[protein] + ADP + H(+)</text>
        <dbReference type="Rhea" id="RHEA:46608"/>
        <dbReference type="Rhea" id="RHEA-COMP:11060"/>
        <dbReference type="Rhea" id="RHEA-COMP:11605"/>
        <dbReference type="ChEBI" id="CHEBI:15378"/>
        <dbReference type="ChEBI" id="CHEBI:30013"/>
        <dbReference type="ChEBI" id="CHEBI:30616"/>
        <dbReference type="ChEBI" id="CHEBI:61977"/>
        <dbReference type="ChEBI" id="CHEBI:456216"/>
        <dbReference type="EC" id="2.7.11.1"/>
    </reaction>
</comment>
<keyword evidence="3" id="KW-0808">Transferase</keyword>
<proteinExistence type="predicted"/>
<dbReference type="InterPro" id="IPR005543">
    <property type="entry name" value="PASTA_dom"/>
</dbReference>
<dbReference type="CDD" id="cd06577">
    <property type="entry name" value="PASTA_pknB"/>
    <property type="match status" value="1"/>
</dbReference>
<feature type="compositionally biased region" description="Low complexity" evidence="10">
    <location>
        <begin position="585"/>
        <end position="595"/>
    </location>
</feature>
<keyword evidence="11" id="KW-0812">Transmembrane</keyword>
<evidence type="ECO:0000256" key="8">
    <source>
        <dbReference type="ARBA" id="ARBA00047899"/>
    </source>
</evidence>
<dbReference type="RefSeq" id="WP_301224467.1">
    <property type="nucleotide sequence ID" value="NZ_JAROCG010000001.1"/>
</dbReference>
<feature type="compositionally biased region" description="Polar residues" evidence="10">
    <location>
        <begin position="301"/>
        <end position="314"/>
    </location>
</feature>
<evidence type="ECO:0000256" key="2">
    <source>
        <dbReference type="ARBA" id="ARBA00022527"/>
    </source>
</evidence>
<comment type="catalytic activity">
    <reaction evidence="9">
        <text>L-seryl-[protein] + ATP = O-phospho-L-seryl-[protein] + ADP + H(+)</text>
        <dbReference type="Rhea" id="RHEA:17989"/>
        <dbReference type="Rhea" id="RHEA-COMP:9863"/>
        <dbReference type="Rhea" id="RHEA-COMP:11604"/>
        <dbReference type="ChEBI" id="CHEBI:15378"/>
        <dbReference type="ChEBI" id="CHEBI:29999"/>
        <dbReference type="ChEBI" id="CHEBI:30616"/>
        <dbReference type="ChEBI" id="CHEBI:83421"/>
        <dbReference type="ChEBI" id="CHEBI:456216"/>
        <dbReference type="EC" id="2.7.11.1"/>
    </reaction>
</comment>
<feature type="region of interest" description="Disordered" evidence="10">
    <location>
        <begin position="333"/>
        <end position="357"/>
    </location>
</feature>
<comment type="caution">
    <text evidence="14">The sequence shown here is derived from an EMBL/GenBank/DDBJ whole genome shotgun (WGS) entry which is preliminary data.</text>
</comment>
<dbReference type="SMART" id="SM00220">
    <property type="entry name" value="S_TKc"/>
    <property type="match status" value="1"/>
</dbReference>
<evidence type="ECO:0000259" key="13">
    <source>
        <dbReference type="PROSITE" id="PS51178"/>
    </source>
</evidence>
<dbReference type="GO" id="GO:0016301">
    <property type="term" value="F:kinase activity"/>
    <property type="evidence" value="ECO:0007669"/>
    <property type="project" value="UniProtKB-KW"/>
</dbReference>
<dbReference type="Gene3D" id="1.10.510.10">
    <property type="entry name" value="Transferase(Phosphotransferase) domain 1"/>
    <property type="match status" value="1"/>
</dbReference>
<keyword evidence="7" id="KW-0067">ATP-binding</keyword>
<feature type="compositionally biased region" description="Low complexity" evidence="10">
    <location>
        <begin position="395"/>
        <end position="408"/>
    </location>
</feature>
<feature type="compositionally biased region" description="Low complexity" evidence="10">
    <location>
        <begin position="566"/>
        <end position="575"/>
    </location>
</feature>
<dbReference type="InterPro" id="IPR008271">
    <property type="entry name" value="Ser/Thr_kinase_AS"/>
</dbReference>
<keyword evidence="6 14" id="KW-0418">Kinase</keyword>
<evidence type="ECO:0000256" key="4">
    <source>
        <dbReference type="ARBA" id="ARBA00022737"/>
    </source>
</evidence>
<feature type="domain" description="Protein kinase" evidence="12">
    <location>
        <begin position="13"/>
        <end position="269"/>
    </location>
</feature>
<evidence type="ECO:0000313" key="14">
    <source>
        <dbReference type="EMBL" id="MDN4609779.1"/>
    </source>
</evidence>
<reference evidence="14" key="1">
    <citation type="submission" date="2023-06" db="EMBL/GenBank/DDBJ databases">
        <title>MT1 and MT2 Draft Genomes of Novel Species.</title>
        <authorList>
            <person name="Venkateswaran K."/>
        </authorList>
    </citation>
    <scope>NUCLEOTIDE SEQUENCE</scope>
    <source>
        <strain evidence="14">IIF3SC-B10</strain>
    </source>
</reference>
<dbReference type="EC" id="2.7.11.1" evidence="1"/>
<dbReference type="PANTHER" id="PTHR43289">
    <property type="entry name" value="MITOGEN-ACTIVATED PROTEIN KINASE KINASE KINASE 20-RELATED"/>
    <property type="match status" value="1"/>
</dbReference>
<dbReference type="Proteomes" id="UP001174209">
    <property type="component" value="Unassembled WGS sequence"/>
</dbReference>
<feature type="region of interest" description="Disordered" evidence="10">
    <location>
        <begin position="564"/>
        <end position="595"/>
    </location>
</feature>
<organism evidence="14 15">
    <name type="scientific">Arthrobacter burdickii</name>
    <dbReference type="NCBI Taxonomy" id="3035920"/>
    <lineage>
        <taxon>Bacteria</taxon>
        <taxon>Bacillati</taxon>
        <taxon>Actinomycetota</taxon>
        <taxon>Actinomycetes</taxon>
        <taxon>Micrococcales</taxon>
        <taxon>Micrococcaceae</taxon>
        <taxon>Arthrobacter</taxon>
    </lineage>
</organism>